<evidence type="ECO:0000313" key="2">
    <source>
        <dbReference type="EMBL" id="MDT0582982.1"/>
    </source>
</evidence>
<dbReference type="EMBL" id="JAVRIE010000004">
    <property type="protein sequence ID" value="MDT0582982.1"/>
    <property type="molecule type" value="Genomic_DNA"/>
</dbReference>
<dbReference type="SUPFAM" id="SSF88946">
    <property type="entry name" value="Sigma2 domain of RNA polymerase sigma factors"/>
    <property type="match status" value="1"/>
</dbReference>
<feature type="transmembrane region" description="Helical" evidence="1">
    <location>
        <begin position="77"/>
        <end position="101"/>
    </location>
</feature>
<organism evidence="2 3">
    <name type="scientific">Brumicola blandensis</name>
    <dbReference type="NCBI Taxonomy" id="3075611"/>
    <lineage>
        <taxon>Bacteria</taxon>
        <taxon>Pseudomonadati</taxon>
        <taxon>Pseudomonadota</taxon>
        <taxon>Gammaproteobacteria</taxon>
        <taxon>Alteromonadales</taxon>
        <taxon>Alteromonadaceae</taxon>
        <taxon>Brumicola</taxon>
    </lineage>
</organism>
<evidence type="ECO:0008006" key="4">
    <source>
        <dbReference type="Google" id="ProtNLM"/>
    </source>
</evidence>
<evidence type="ECO:0000256" key="1">
    <source>
        <dbReference type="SAM" id="Phobius"/>
    </source>
</evidence>
<keyword evidence="1" id="KW-1133">Transmembrane helix</keyword>
<keyword evidence="3" id="KW-1185">Reference proteome</keyword>
<name>A0AAW8R3T2_9ALTE</name>
<protein>
    <recommendedName>
        <fullName evidence="4">Gustatory receptor</fullName>
    </recommendedName>
</protein>
<keyword evidence="1" id="KW-0812">Transmembrane</keyword>
<accession>A0AAW8R3T2</accession>
<keyword evidence="1" id="KW-0472">Membrane</keyword>
<feature type="transmembrane region" description="Helical" evidence="1">
    <location>
        <begin position="180"/>
        <end position="197"/>
    </location>
</feature>
<reference evidence="2 3" key="1">
    <citation type="submission" date="2023-09" db="EMBL/GenBank/DDBJ databases">
        <authorList>
            <person name="Rey-Velasco X."/>
        </authorList>
    </citation>
    <scope>NUCLEOTIDE SEQUENCE [LARGE SCALE GENOMIC DNA]</scope>
    <source>
        <strain evidence="2 3">W409</strain>
    </source>
</reference>
<gene>
    <name evidence="2" type="ORF">RM544_10570</name>
</gene>
<dbReference type="Proteomes" id="UP001249020">
    <property type="component" value="Unassembled WGS sequence"/>
</dbReference>
<sequence length="257" mass="29949">MTEDFRRLIEKNANKIKRLARNYSFGRENNDLEQEIFLQIWRSYSSFSAQSSIDIQNQIMSATSNTQIYYRNVKRNFIIETTVSILAFLFVIAMMVFGDWLMAKTLFEFSLNEHISGTGKVNNLMIFSFVLMAIYCITTPIKLWRSIKPDETLSWSLSDRVKSEIGRLTLQLHFWKKSPIWSFLPAIIIGVSFFWGLQFSLLGTWAPSIYLMAYFALLGLMTFGGFWLKKHMLQNEIEPLLQELQTLDTELVALNND</sequence>
<comment type="caution">
    <text evidence="2">The sequence shown here is derived from an EMBL/GenBank/DDBJ whole genome shotgun (WGS) entry which is preliminary data.</text>
</comment>
<proteinExistence type="predicted"/>
<dbReference type="InterPro" id="IPR013325">
    <property type="entry name" value="RNA_pol_sigma_r2"/>
</dbReference>
<dbReference type="AlphaFoldDB" id="A0AAW8R3T2"/>
<dbReference type="GO" id="GO:0003700">
    <property type="term" value="F:DNA-binding transcription factor activity"/>
    <property type="evidence" value="ECO:0007669"/>
    <property type="project" value="InterPro"/>
</dbReference>
<dbReference type="GO" id="GO:0006352">
    <property type="term" value="P:DNA-templated transcription initiation"/>
    <property type="evidence" value="ECO:0007669"/>
    <property type="project" value="InterPro"/>
</dbReference>
<feature type="transmembrane region" description="Helical" evidence="1">
    <location>
        <begin position="121"/>
        <end position="138"/>
    </location>
</feature>
<feature type="transmembrane region" description="Helical" evidence="1">
    <location>
        <begin position="209"/>
        <end position="228"/>
    </location>
</feature>
<evidence type="ECO:0000313" key="3">
    <source>
        <dbReference type="Proteomes" id="UP001249020"/>
    </source>
</evidence>
<dbReference type="RefSeq" id="WP_311361762.1">
    <property type="nucleotide sequence ID" value="NZ_JAVRIE010000004.1"/>
</dbReference>